<protein>
    <submittedName>
        <fullName evidence="1">Fe-S protein</fullName>
    </submittedName>
</protein>
<comment type="caution">
    <text evidence="1">The sequence shown here is derived from an EMBL/GenBank/DDBJ whole genome shotgun (WGS) entry which is preliminary data.</text>
</comment>
<reference evidence="1 2" key="1">
    <citation type="submission" date="2015-11" db="EMBL/GenBank/DDBJ databases">
        <title>Genomic analysis of 38 Legionella species identifies large and diverse effector repertoires.</title>
        <authorList>
            <person name="Burstein D."/>
            <person name="Amaro F."/>
            <person name="Zusman T."/>
            <person name="Lifshitz Z."/>
            <person name="Cohen O."/>
            <person name="Gilbert J.A."/>
            <person name="Pupko T."/>
            <person name="Shuman H.A."/>
            <person name="Segal G."/>
        </authorList>
    </citation>
    <scope>NUCLEOTIDE SEQUENCE [LARGE SCALE GENOMIC DNA]</scope>
    <source>
        <strain evidence="1 2">ATCC 700990</strain>
    </source>
</reference>
<organism evidence="1 2">
    <name type="scientific">Legionella drozanskii LLAP-1</name>
    <dbReference type="NCBI Taxonomy" id="1212489"/>
    <lineage>
        <taxon>Bacteria</taxon>
        <taxon>Pseudomonadati</taxon>
        <taxon>Pseudomonadota</taxon>
        <taxon>Gammaproteobacteria</taxon>
        <taxon>Legionellales</taxon>
        <taxon>Legionellaceae</taxon>
        <taxon>Legionella</taxon>
    </lineage>
</organism>
<dbReference type="PATRIC" id="fig|1212489.4.peg.3059"/>
<dbReference type="STRING" id="1212489.Ldro_2904"/>
<evidence type="ECO:0000313" key="2">
    <source>
        <dbReference type="Proteomes" id="UP000054736"/>
    </source>
</evidence>
<keyword evidence="2" id="KW-1185">Reference proteome</keyword>
<dbReference type="EMBL" id="LNXY01000031">
    <property type="protein sequence ID" value="KTC84740.1"/>
    <property type="molecule type" value="Genomic_DNA"/>
</dbReference>
<sequence>MYWRVLLLLFFTKLAIAGPWWTGPLLAPAGKTIPTGHFNFEPYAFYTTYPQNFKNIEITPILTAGVTDFLDLQMALPYDYSWISQLRHSTDIADYSLGVGIQLLKQKENGWLPDLRLVVQEVFPTGRFENLDPRKLGTDQTGLGAYITSVGLNFQKLWQFQNGHYLRSRLSVVGAFPGSSNVQGVNAFGGSDVTEGSVHLGNSYAVDLACEYQLTQNWVPVFEALYAHSDGSVFNGNPGFTPGGAILNIGGPGSDSASLAPALEFNFNSNLGIIGGVWFSVTGPHAAKFVTSTIAVNYFF</sequence>
<evidence type="ECO:0000313" key="1">
    <source>
        <dbReference type="EMBL" id="KTC84740.1"/>
    </source>
</evidence>
<dbReference type="Proteomes" id="UP000054736">
    <property type="component" value="Unassembled WGS sequence"/>
</dbReference>
<accession>A0A0W0SN65</accession>
<name>A0A0W0SN65_9GAMM</name>
<gene>
    <name evidence="1" type="ORF">Ldro_2904</name>
</gene>
<proteinExistence type="predicted"/>
<dbReference type="AlphaFoldDB" id="A0A0W0SN65"/>
<dbReference type="RefSeq" id="WP_193786655.1">
    <property type="nucleotide sequence ID" value="NZ_LNXY01000031.1"/>
</dbReference>